<dbReference type="PANTHER" id="PTHR24189">
    <property type="entry name" value="MYOTROPHIN"/>
    <property type="match status" value="1"/>
</dbReference>
<dbReference type="AlphaFoldDB" id="A0A382BKT3"/>
<organism evidence="5">
    <name type="scientific">marine metagenome</name>
    <dbReference type="NCBI Taxonomy" id="408172"/>
    <lineage>
        <taxon>unclassified sequences</taxon>
        <taxon>metagenomes</taxon>
        <taxon>ecological metagenomes</taxon>
    </lineage>
</organism>
<keyword evidence="4" id="KW-0812">Transmembrane</keyword>
<dbReference type="SUPFAM" id="SSF48403">
    <property type="entry name" value="Ankyrin repeat"/>
    <property type="match status" value="1"/>
</dbReference>
<feature type="transmembrane region" description="Helical" evidence="4">
    <location>
        <begin position="33"/>
        <end position="54"/>
    </location>
</feature>
<dbReference type="EMBL" id="UINC01030279">
    <property type="protein sequence ID" value="SVB14408.1"/>
    <property type="molecule type" value="Genomic_DNA"/>
</dbReference>
<dbReference type="InterPro" id="IPR050745">
    <property type="entry name" value="Multifunctional_regulatory"/>
</dbReference>
<evidence type="ECO:0000256" key="4">
    <source>
        <dbReference type="SAM" id="Phobius"/>
    </source>
</evidence>
<dbReference type="SMART" id="SM00248">
    <property type="entry name" value="ANK"/>
    <property type="match status" value="2"/>
</dbReference>
<feature type="compositionally biased region" description="Polar residues" evidence="3">
    <location>
        <begin position="1"/>
        <end position="11"/>
    </location>
</feature>
<gene>
    <name evidence="5" type="ORF">METZ01_LOCUS167262</name>
</gene>
<protein>
    <submittedName>
        <fullName evidence="5">Uncharacterized protein</fullName>
    </submittedName>
</protein>
<dbReference type="Pfam" id="PF12796">
    <property type="entry name" value="Ank_2"/>
    <property type="match status" value="1"/>
</dbReference>
<dbReference type="PROSITE" id="PS50088">
    <property type="entry name" value="ANK_REPEAT"/>
    <property type="match status" value="1"/>
</dbReference>
<dbReference type="InterPro" id="IPR036770">
    <property type="entry name" value="Ankyrin_rpt-contain_sf"/>
</dbReference>
<keyword evidence="1" id="KW-0677">Repeat</keyword>
<keyword evidence="2" id="KW-0040">ANK repeat</keyword>
<keyword evidence="4" id="KW-1133">Transmembrane helix</keyword>
<evidence type="ECO:0000313" key="5">
    <source>
        <dbReference type="EMBL" id="SVB14408.1"/>
    </source>
</evidence>
<name>A0A382BKT3_9ZZZZ</name>
<evidence type="ECO:0000256" key="2">
    <source>
        <dbReference type="ARBA" id="ARBA00023043"/>
    </source>
</evidence>
<sequence length="296" mass="32105">MTAESPETNPDTDSKEDLQQKAGRAETTQKPSILAGVIASIVWLLLLAVIPSYLMVETIPKLKTILADMLGPGETLPQSTLLVLLISDTIKNNIFPMLVLSAIPVLALLYFMGFKERHIKPTLCKIIDAAFIALYAGALIFFTIAMTLPFQQYSGPARLGLEAERVLQGLEPSEDIINAVHNGNIAAVKYFLANGANVNEKTSGGSTPLHITIESRYFGREEIVALLLDNGANVNATNGRGWTPAESLKRVAGAMMLVGVTTEVKAANKKIADLLIKHGAKTDSEFKSWFPDKKEE</sequence>
<feature type="transmembrane region" description="Helical" evidence="4">
    <location>
        <begin position="94"/>
        <end position="114"/>
    </location>
</feature>
<reference evidence="5" key="1">
    <citation type="submission" date="2018-05" db="EMBL/GenBank/DDBJ databases">
        <authorList>
            <person name="Lanie J.A."/>
            <person name="Ng W.-L."/>
            <person name="Kazmierczak K.M."/>
            <person name="Andrzejewski T.M."/>
            <person name="Davidsen T.M."/>
            <person name="Wayne K.J."/>
            <person name="Tettelin H."/>
            <person name="Glass J.I."/>
            <person name="Rusch D."/>
            <person name="Podicherti R."/>
            <person name="Tsui H.-C.T."/>
            <person name="Winkler M.E."/>
        </authorList>
    </citation>
    <scope>NUCLEOTIDE SEQUENCE</scope>
</reference>
<feature type="transmembrane region" description="Helical" evidence="4">
    <location>
        <begin position="126"/>
        <end position="148"/>
    </location>
</feature>
<evidence type="ECO:0000256" key="1">
    <source>
        <dbReference type="ARBA" id="ARBA00022737"/>
    </source>
</evidence>
<dbReference type="PROSITE" id="PS50297">
    <property type="entry name" value="ANK_REP_REGION"/>
    <property type="match status" value="1"/>
</dbReference>
<feature type="region of interest" description="Disordered" evidence="3">
    <location>
        <begin position="1"/>
        <end position="25"/>
    </location>
</feature>
<dbReference type="InterPro" id="IPR002110">
    <property type="entry name" value="Ankyrin_rpt"/>
</dbReference>
<evidence type="ECO:0000256" key="3">
    <source>
        <dbReference type="SAM" id="MobiDB-lite"/>
    </source>
</evidence>
<keyword evidence="4" id="KW-0472">Membrane</keyword>
<accession>A0A382BKT3</accession>
<dbReference type="Gene3D" id="1.25.40.20">
    <property type="entry name" value="Ankyrin repeat-containing domain"/>
    <property type="match status" value="1"/>
</dbReference>
<proteinExistence type="predicted"/>